<keyword evidence="1" id="KW-0812">Transmembrane</keyword>
<sequence length="92" mass="10048">MDNDKALLSLCVLLVVVAIPVLILKLTRLGNDDLIKDGKYWTTACSLKEVDIPTGMFTSNINRLDCSGVVVNVVTDKYDQAVSAYNKSKNQG</sequence>
<dbReference type="AlphaFoldDB" id="A0A0K0NPR3"/>
<accession>A0A0K0NPR3</accession>
<proteinExistence type="predicted"/>
<keyword evidence="2" id="KW-0614">Plasmid</keyword>
<dbReference type="EMBL" id="KP868646">
    <property type="protein sequence ID" value="AKN19677.1"/>
    <property type="molecule type" value="Genomic_DNA"/>
</dbReference>
<keyword evidence="1" id="KW-1133">Transmembrane helix</keyword>
<gene>
    <name evidence="2" type="ORF">pKPC2_EC14653_00074</name>
</gene>
<organism evidence="2">
    <name type="scientific">Enterobacter cloacae</name>
    <dbReference type="NCBI Taxonomy" id="550"/>
    <lineage>
        <taxon>Bacteria</taxon>
        <taxon>Pseudomonadati</taxon>
        <taxon>Pseudomonadota</taxon>
        <taxon>Gammaproteobacteria</taxon>
        <taxon>Enterobacterales</taxon>
        <taxon>Enterobacteriaceae</taxon>
        <taxon>Enterobacter</taxon>
        <taxon>Enterobacter cloacae complex</taxon>
    </lineage>
</organism>
<geneLocation type="plasmid" evidence="2">
    <name>pKPC2-EC14653</name>
</geneLocation>
<evidence type="ECO:0000313" key="2">
    <source>
        <dbReference type="EMBL" id="AKN19677.1"/>
    </source>
</evidence>
<name>A0A0K0NPR3_ENTCL</name>
<evidence type="ECO:0000256" key="1">
    <source>
        <dbReference type="SAM" id="Phobius"/>
    </source>
</evidence>
<dbReference type="RefSeq" id="WP_053390295.1">
    <property type="nucleotide sequence ID" value="NZ_KP868646.1"/>
</dbReference>
<feature type="transmembrane region" description="Helical" evidence="1">
    <location>
        <begin position="6"/>
        <end position="26"/>
    </location>
</feature>
<reference evidence="2" key="1">
    <citation type="journal article" date="2015" name="Antimicrob. Agents Chemother.">
        <title>Characterization of an Enterobacter cloacae Strain Producing both KPC and NDM Carbapenemases by Whole-Genome Sequencing.</title>
        <authorList>
            <person name="Wu W."/>
            <person name="Feng Y."/>
            <person name="Carattoli A."/>
            <person name="Zong Z."/>
        </authorList>
    </citation>
    <scope>NUCLEOTIDE SEQUENCE</scope>
    <source>
        <strain evidence="2">WCHECl-14653</strain>
        <plasmid evidence="2">pKPC2-EC14653</plasmid>
    </source>
</reference>
<protein>
    <submittedName>
        <fullName evidence="2">Uncharacterized protein</fullName>
    </submittedName>
</protein>
<keyword evidence="1" id="KW-0472">Membrane</keyword>